<dbReference type="PROSITE" id="PS51462">
    <property type="entry name" value="NUDIX"/>
    <property type="match status" value="1"/>
</dbReference>
<feature type="domain" description="Nudix hydrolase" evidence="7">
    <location>
        <begin position="68"/>
        <end position="198"/>
    </location>
</feature>
<dbReference type="GO" id="GO:0010945">
    <property type="term" value="F:coenzyme A diphosphatase activity"/>
    <property type="evidence" value="ECO:0007669"/>
    <property type="project" value="InterPro"/>
</dbReference>
<evidence type="ECO:0000256" key="5">
    <source>
        <dbReference type="ARBA" id="ARBA00022842"/>
    </source>
</evidence>
<keyword evidence="4 8" id="KW-0378">Hydrolase</keyword>
<dbReference type="SUPFAM" id="SSF55811">
    <property type="entry name" value="Nudix"/>
    <property type="match status" value="1"/>
</dbReference>
<comment type="cofactor">
    <cofactor evidence="1">
        <name>Mn(2+)</name>
        <dbReference type="ChEBI" id="CHEBI:29035"/>
    </cofactor>
</comment>
<keyword evidence="3" id="KW-0479">Metal-binding</keyword>
<comment type="caution">
    <text evidence="8">The sequence shown here is derived from an EMBL/GenBank/DDBJ whole genome shotgun (WGS) entry which is preliminary data.</text>
</comment>
<evidence type="ECO:0000256" key="6">
    <source>
        <dbReference type="ARBA" id="ARBA00023211"/>
    </source>
</evidence>
<evidence type="ECO:0000256" key="3">
    <source>
        <dbReference type="ARBA" id="ARBA00022723"/>
    </source>
</evidence>
<keyword evidence="5" id="KW-0460">Magnesium</keyword>
<dbReference type="EMBL" id="AOGK01000026">
    <property type="protein sequence ID" value="MDG5977829.1"/>
    <property type="molecule type" value="Genomic_DNA"/>
</dbReference>
<name>A0A9X4NX23_9BURK</name>
<dbReference type="InterPro" id="IPR000086">
    <property type="entry name" value="NUDIX_hydrolase_dom"/>
</dbReference>
<dbReference type="Pfam" id="PF00293">
    <property type="entry name" value="NUDIX"/>
    <property type="match status" value="1"/>
</dbReference>
<evidence type="ECO:0000256" key="4">
    <source>
        <dbReference type="ARBA" id="ARBA00022801"/>
    </source>
</evidence>
<dbReference type="InterPro" id="IPR045121">
    <property type="entry name" value="CoAse"/>
</dbReference>
<dbReference type="GO" id="GO:0046872">
    <property type="term" value="F:metal ion binding"/>
    <property type="evidence" value="ECO:0007669"/>
    <property type="project" value="UniProtKB-KW"/>
</dbReference>
<evidence type="ECO:0000256" key="2">
    <source>
        <dbReference type="ARBA" id="ARBA00001946"/>
    </source>
</evidence>
<sequence>MLLSMSQPLPLPVFDPRLVPVLPAAPDEGLLPAQPHRLTAGGLRELFARPPVWTPELLREKKFADRLPAQAAVLLPLVMHERPTLLLTQRTAHLSTHSGQIALPGGKLDEGDADAIAAALRETQEEIGLPPERVEVLGTLPVYVTGTAFIVTPVVGLVQPGFTLQRNPYEVDEVFEVPLDFLMNPAHHRRHAWEWGGVMREWYSMPYQDGEHERFIWGATAGMLRNFYRLLSA</sequence>
<protein>
    <submittedName>
        <fullName evidence="8">NUDIX hydrolase</fullName>
    </submittedName>
</protein>
<reference evidence="8" key="1">
    <citation type="submission" date="2013-01" db="EMBL/GenBank/DDBJ databases">
        <title>Genome draft of Hydrogenophaga taeniospiralis 2K1.</title>
        <authorList>
            <person name="Gomila M."/>
            <person name="Lalucat J."/>
        </authorList>
    </citation>
    <scope>NUCLEOTIDE SEQUENCE</scope>
    <source>
        <strain evidence="8">CCUG 15921</strain>
    </source>
</reference>
<comment type="cofactor">
    <cofactor evidence="2">
        <name>Mg(2+)</name>
        <dbReference type="ChEBI" id="CHEBI:18420"/>
    </cofactor>
</comment>
<dbReference type="Gene3D" id="3.90.79.10">
    <property type="entry name" value="Nucleoside Triphosphate Pyrophosphohydrolase"/>
    <property type="match status" value="1"/>
</dbReference>
<proteinExistence type="predicted"/>
<keyword evidence="9" id="KW-1185">Reference proteome</keyword>
<evidence type="ECO:0000259" key="7">
    <source>
        <dbReference type="PROSITE" id="PS51462"/>
    </source>
</evidence>
<keyword evidence="6" id="KW-0464">Manganese</keyword>
<dbReference type="InterPro" id="IPR015797">
    <property type="entry name" value="NUDIX_hydrolase-like_dom_sf"/>
</dbReference>
<dbReference type="PANTHER" id="PTHR12992">
    <property type="entry name" value="NUDIX HYDROLASE"/>
    <property type="match status" value="1"/>
</dbReference>
<evidence type="ECO:0000313" key="9">
    <source>
        <dbReference type="Proteomes" id="UP001152876"/>
    </source>
</evidence>
<accession>A0A9X4NX23</accession>
<evidence type="ECO:0000256" key="1">
    <source>
        <dbReference type="ARBA" id="ARBA00001936"/>
    </source>
</evidence>
<dbReference type="AlphaFoldDB" id="A0A9X4NX23"/>
<dbReference type="Proteomes" id="UP001152876">
    <property type="component" value="Unassembled WGS sequence"/>
</dbReference>
<dbReference type="CDD" id="cd03426">
    <property type="entry name" value="NUDIX_CoAse_Nudt7"/>
    <property type="match status" value="1"/>
</dbReference>
<gene>
    <name evidence="8" type="ORF">H010_21436</name>
</gene>
<dbReference type="PANTHER" id="PTHR12992:SF11">
    <property type="entry name" value="MITOCHONDRIAL COENZYME A DIPHOSPHATASE NUDT8"/>
    <property type="match status" value="1"/>
</dbReference>
<dbReference type="NCBIfam" id="NF007980">
    <property type="entry name" value="PRK10707.1"/>
    <property type="match status" value="1"/>
</dbReference>
<evidence type="ECO:0000313" key="8">
    <source>
        <dbReference type="EMBL" id="MDG5977829.1"/>
    </source>
</evidence>
<organism evidence="8 9">
    <name type="scientific">Hydrogenophaga taeniospiralis CCUG 15921</name>
    <dbReference type="NCBI Taxonomy" id="1281780"/>
    <lineage>
        <taxon>Bacteria</taxon>
        <taxon>Pseudomonadati</taxon>
        <taxon>Pseudomonadota</taxon>
        <taxon>Betaproteobacteria</taxon>
        <taxon>Burkholderiales</taxon>
        <taxon>Comamonadaceae</taxon>
        <taxon>Hydrogenophaga</taxon>
    </lineage>
</organism>